<dbReference type="PANTHER" id="PTHR43335:SF4">
    <property type="entry name" value="ABC TRANSPORTER, ATP-BINDING PROTEIN"/>
    <property type="match status" value="1"/>
</dbReference>
<dbReference type="GO" id="GO:0016887">
    <property type="term" value="F:ATP hydrolysis activity"/>
    <property type="evidence" value="ECO:0007669"/>
    <property type="project" value="InterPro"/>
</dbReference>
<dbReference type="CDD" id="cd03230">
    <property type="entry name" value="ABC_DR_subfamily_A"/>
    <property type="match status" value="1"/>
</dbReference>
<dbReference type="Pfam" id="PF00005">
    <property type="entry name" value="ABC_tran"/>
    <property type="match status" value="1"/>
</dbReference>
<accession>A0A2G6E3V6</accession>
<proteinExistence type="inferred from homology"/>
<keyword evidence="2" id="KW-0813">Transport</keyword>
<evidence type="ECO:0000313" key="7">
    <source>
        <dbReference type="Proteomes" id="UP000229740"/>
    </source>
</evidence>
<dbReference type="SMART" id="SM00382">
    <property type="entry name" value="AAA"/>
    <property type="match status" value="1"/>
</dbReference>
<evidence type="ECO:0000256" key="3">
    <source>
        <dbReference type="ARBA" id="ARBA00022741"/>
    </source>
</evidence>
<dbReference type="Proteomes" id="UP000229740">
    <property type="component" value="Unassembled WGS sequence"/>
</dbReference>
<evidence type="ECO:0000256" key="1">
    <source>
        <dbReference type="ARBA" id="ARBA00005417"/>
    </source>
</evidence>
<dbReference type="GO" id="GO:0005524">
    <property type="term" value="F:ATP binding"/>
    <property type="evidence" value="ECO:0007669"/>
    <property type="project" value="UniProtKB-KW"/>
</dbReference>
<protein>
    <submittedName>
        <fullName evidence="6">Multidrug ABC transporter ATP-binding protein</fullName>
    </submittedName>
</protein>
<dbReference type="InterPro" id="IPR003439">
    <property type="entry name" value="ABC_transporter-like_ATP-bd"/>
</dbReference>
<dbReference type="PROSITE" id="PS50893">
    <property type="entry name" value="ABC_TRANSPORTER_2"/>
    <property type="match status" value="1"/>
</dbReference>
<dbReference type="PANTHER" id="PTHR43335">
    <property type="entry name" value="ABC TRANSPORTER, ATP-BINDING PROTEIN"/>
    <property type="match status" value="1"/>
</dbReference>
<name>A0A2G6E3V6_9BACT</name>
<sequence>MIEVQNLQKTFGPIRAIDGISFSVGQGEVLGFLGPNGAGKTTAMRMLTGFLTPDGGSAKVCGHDILKEPMKVRESLGYLAEHAPAYDEMTVSAFLNFICDARQLYGSKREAALDRVVTTCSIESVFHQSIETLSKGYRRRVGLAQALIHDPQVLVLDEPTDGLDPNQKYEVRQLIDSIAENKCIVVSTHILEEVEAVCSRIIIIAAGKILVDSRPADLKAEYKTDLFEIFRRVTGVANTQKGAIE</sequence>
<organism evidence="6 7">
    <name type="scientific">candidate division KSB3 bacterium</name>
    <dbReference type="NCBI Taxonomy" id="2044937"/>
    <lineage>
        <taxon>Bacteria</taxon>
        <taxon>candidate division KSB3</taxon>
    </lineage>
</organism>
<dbReference type="InterPro" id="IPR003593">
    <property type="entry name" value="AAA+_ATPase"/>
</dbReference>
<evidence type="ECO:0000259" key="5">
    <source>
        <dbReference type="PROSITE" id="PS50893"/>
    </source>
</evidence>
<dbReference type="InterPro" id="IPR027417">
    <property type="entry name" value="P-loop_NTPase"/>
</dbReference>
<dbReference type="AlphaFoldDB" id="A0A2G6E3V6"/>
<dbReference type="EMBL" id="PDPS01000031">
    <property type="protein sequence ID" value="PID56755.1"/>
    <property type="molecule type" value="Genomic_DNA"/>
</dbReference>
<feature type="domain" description="ABC transporter" evidence="5">
    <location>
        <begin position="2"/>
        <end position="231"/>
    </location>
</feature>
<evidence type="ECO:0000313" key="6">
    <source>
        <dbReference type="EMBL" id="PID56755.1"/>
    </source>
</evidence>
<gene>
    <name evidence="6" type="ORF">CSB45_09950</name>
</gene>
<comment type="caution">
    <text evidence="6">The sequence shown here is derived from an EMBL/GenBank/DDBJ whole genome shotgun (WGS) entry which is preliminary data.</text>
</comment>
<keyword evidence="3" id="KW-0547">Nucleotide-binding</keyword>
<keyword evidence="4 6" id="KW-0067">ATP-binding</keyword>
<comment type="similarity">
    <text evidence="1">Belongs to the ABC transporter superfamily.</text>
</comment>
<evidence type="ECO:0000256" key="2">
    <source>
        <dbReference type="ARBA" id="ARBA00022448"/>
    </source>
</evidence>
<evidence type="ECO:0000256" key="4">
    <source>
        <dbReference type="ARBA" id="ARBA00022840"/>
    </source>
</evidence>
<dbReference type="Gene3D" id="3.40.50.300">
    <property type="entry name" value="P-loop containing nucleotide triphosphate hydrolases"/>
    <property type="match status" value="1"/>
</dbReference>
<dbReference type="SUPFAM" id="SSF52540">
    <property type="entry name" value="P-loop containing nucleoside triphosphate hydrolases"/>
    <property type="match status" value="1"/>
</dbReference>
<reference evidence="6 7" key="1">
    <citation type="submission" date="2017-10" db="EMBL/GenBank/DDBJ databases">
        <title>Novel microbial diversity and functional potential in the marine mammal oral microbiome.</title>
        <authorList>
            <person name="Dudek N.K."/>
            <person name="Sun C.L."/>
            <person name="Burstein D."/>
            <person name="Kantor R.S."/>
            <person name="Aliaga Goltsman D.S."/>
            <person name="Bik E.M."/>
            <person name="Thomas B.C."/>
            <person name="Banfield J.F."/>
            <person name="Relman D.A."/>
        </authorList>
    </citation>
    <scope>NUCLEOTIDE SEQUENCE [LARGE SCALE GENOMIC DNA]</scope>
    <source>
        <strain evidence="6">DOLZORAL124_49_17</strain>
    </source>
</reference>